<keyword evidence="8 11" id="KW-1133">Transmembrane helix</keyword>
<keyword evidence="7" id="KW-0862">Zinc</keyword>
<evidence type="ECO:0000313" key="14">
    <source>
        <dbReference type="Proteomes" id="UP000749320"/>
    </source>
</evidence>
<evidence type="ECO:0000256" key="6">
    <source>
        <dbReference type="ARBA" id="ARBA00022801"/>
    </source>
</evidence>
<dbReference type="PANTHER" id="PTHR42837:SF2">
    <property type="entry name" value="MEMBRANE METALLOPROTEASE ARASP2, CHLOROPLASTIC-RELATED"/>
    <property type="match status" value="1"/>
</dbReference>
<gene>
    <name evidence="13" type="ORF">K8V91_08060</name>
</gene>
<evidence type="ECO:0000256" key="7">
    <source>
        <dbReference type="ARBA" id="ARBA00022833"/>
    </source>
</evidence>
<comment type="subcellular location">
    <subcellularLocation>
        <location evidence="2">Membrane</location>
        <topology evidence="2">Multi-pass membrane protein</topology>
    </subcellularLocation>
</comment>
<name>A0A921GC57_9FIRM</name>
<keyword evidence="9" id="KW-0482">Metalloprotease</keyword>
<feature type="transmembrane region" description="Helical" evidence="11">
    <location>
        <begin position="6"/>
        <end position="25"/>
    </location>
</feature>
<evidence type="ECO:0000256" key="5">
    <source>
        <dbReference type="ARBA" id="ARBA00022692"/>
    </source>
</evidence>
<dbReference type="EMBL" id="DYWV01000272">
    <property type="protein sequence ID" value="HJF40864.1"/>
    <property type="molecule type" value="Genomic_DNA"/>
</dbReference>
<dbReference type="CDD" id="cd06163">
    <property type="entry name" value="S2P-M50_PDZ_RseP-like"/>
    <property type="match status" value="1"/>
</dbReference>
<feature type="non-terminal residue" evidence="13">
    <location>
        <position position="1"/>
    </location>
</feature>
<evidence type="ECO:0000256" key="9">
    <source>
        <dbReference type="ARBA" id="ARBA00023049"/>
    </source>
</evidence>
<accession>A0A921GC57</accession>
<feature type="transmembrane region" description="Helical" evidence="11">
    <location>
        <begin position="334"/>
        <end position="353"/>
    </location>
</feature>
<dbReference type="InterPro" id="IPR008915">
    <property type="entry name" value="Peptidase_M50"/>
</dbReference>
<comment type="similarity">
    <text evidence="3">Belongs to the peptidase M50B family.</text>
</comment>
<evidence type="ECO:0000256" key="10">
    <source>
        <dbReference type="ARBA" id="ARBA00023136"/>
    </source>
</evidence>
<evidence type="ECO:0000256" key="11">
    <source>
        <dbReference type="SAM" id="Phobius"/>
    </source>
</evidence>
<keyword evidence="5 11" id="KW-0812">Transmembrane</keyword>
<comment type="caution">
    <text evidence="13">The sequence shown here is derived from an EMBL/GenBank/DDBJ whole genome shotgun (WGS) entry which is preliminary data.</text>
</comment>
<protein>
    <submittedName>
        <fullName evidence="13">Site-2 protease family protein</fullName>
    </submittedName>
</protein>
<keyword evidence="6" id="KW-0378">Hydrolase</keyword>
<sequence length="361" mass="39525">RLMQTLINIIVFILILGIVVLVHELGHFVTAKLFGVYCSEFSIGMGPKLFSKKIGETEYEIRALPIGGFVSMAGEADNDIEEFKDVPYERTIKGISCWKKCVVFLAGVFMNFILSLVILIGVYSFINVQTNTPEIGTVSKDSPAMMAGLEAGDVISKITYDGEENIIASFSDIQEILDNSNIKSESEQINLKVEVVRDGKVLTKDVNAKFNADSNSYMMGITAATRQLSFFEAVNYGWDQFVEMSLLIFTTLGKLITDSANTIGQLSGPAGIYSVTSQITETGSISQLLILLALLSTNIGMFNLLPIPGLDGCQTLFAVVEKIIGRDIPIKLKYLLQVAGLVLVFGLMIYVTINDISRMFG</sequence>
<feature type="transmembrane region" description="Helical" evidence="11">
    <location>
        <begin position="102"/>
        <end position="126"/>
    </location>
</feature>
<dbReference type="Pfam" id="PF02163">
    <property type="entry name" value="Peptidase_M50"/>
    <property type="match status" value="1"/>
</dbReference>
<dbReference type="Proteomes" id="UP000749320">
    <property type="component" value="Unassembled WGS sequence"/>
</dbReference>
<evidence type="ECO:0000256" key="4">
    <source>
        <dbReference type="ARBA" id="ARBA00022670"/>
    </source>
</evidence>
<comment type="cofactor">
    <cofactor evidence="1">
        <name>Zn(2+)</name>
        <dbReference type="ChEBI" id="CHEBI:29105"/>
    </cofactor>
</comment>
<reference evidence="13" key="2">
    <citation type="submission" date="2021-09" db="EMBL/GenBank/DDBJ databases">
        <authorList>
            <person name="Gilroy R."/>
        </authorList>
    </citation>
    <scope>NUCLEOTIDE SEQUENCE</scope>
    <source>
        <strain evidence="13">CHK193-16274</strain>
    </source>
</reference>
<dbReference type="GO" id="GO:0004222">
    <property type="term" value="F:metalloendopeptidase activity"/>
    <property type="evidence" value="ECO:0007669"/>
    <property type="project" value="InterPro"/>
</dbReference>
<dbReference type="GO" id="GO:0006508">
    <property type="term" value="P:proteolysis"/>
    <property type="evidence" value="ECO:0007669"/>
    <property type="project" value="UniProtKB-KW"/>
</dbReference>
<dbReference type="PANTHER" id="PTHR42837">
    <property type="entry name" value="REGULATOR OF SIGMA-E PROTEASE RSEP"/>
    <property type="match status" value="1"/>
</dbReference>
<dbReference type="InterPro" id="IPR036034">
    <property type="entry name" value="PDZ_sf"/>
</dbReference>
<evidence type="ECO:0000259" key="12">
    <source>
        <dbReference type="Pfam" id="PF02163"/>
    </source>
</evidence>
<dbReference type="InterPro" id="IPR004387">
    <property type="entry name" value="Pept_M50_Zn"/>
</dbReference>
<keyword evidence="10 11" id="KW-0472">Membrane</keyword>
<evidence type="ECO:0000256" key="8">
    <source>
        <dbReference type="ARBA" id="ARBA00022989"/>
    </source>
</evidence>
<evidence type="ECO:0000256" key="1">
    <source>
        <dbReference type="ARBA" id="ARBA00001947"/>
    </source>
</evidence>
<dbReference type="SUPFAM" id="SSF50156">
    <property type="entry name" value="PDZ domain-like"/>
    <property type="match status" value="1"/>
</dbReference>
<dbReference type="GO" id="GO:0016020">
    <property type="term" value="C:membrane"/>
    <property type="evidence" value="ECO:0007669"/>
    <property type="project" value="UniProtKB-SubCell"/>
</dbReference>
<proteinExistence type="inferred from homology"/>
<keyword evidence="4 13" id="KW-0645">Protease</keyword>
<evidence type="ECO:0000256" key="2">
    <source>
        <dbReference type="ARBA" id="ARBA00004141"/>
    </source>
</evidence>
<organism evidence="13 14">
    <name type="scientific">Thomasclavelia spiroformis</name>
    <dbReference type="NCBI Taxonomy" id="29348"/>
    <lineage>
        <taxon>Bacteria</taxon>
        <taxon>Bacillati</taxon>
        <taxon>Bacillota</taxon>
        <taxon>Erysipelotrichia</taxon>
        <taxon>Erysipelotrichales</taxon>
        <taxon>Coprobacillaceae</taxon>
        <taxon>Thomasclavelia</taxon>
    </lineage>
</organism>
<dbReference type="Gene3D" id="2.30.42.10">
    <property type="match status" value="1"/>
</dbReference>
<evidence type="ECO:0000256" key="3">
    <source>
        <dbReference type="ARBA" id="ARBA00007931"/>
    </source>
</evidence>
<feature type="domain" description="Peptidase M50" evidence="12">
    <location>
        <begin position="12"/>
        <end position="346"/>
    </location>
</feature>
<reference evidence="13" key="1">
    <citation type="journal article" date="2021" name="PeerJ">
        <title>Extensive microbial diversity within the chicken gut microbiome revealed by metagenomics and culture.</title>
        <authorList>
            <person name="Gilroy R."/>
            <person name="Ravi A."/>
            <person name="Getino M."/>
            <person name="Pursley I."/>
            <person name="Horton D.L."/>
            <person name="Alikhan N.F."/>
            <person name="Baker D."/>
            <person name="Gharbi K."/>
            <person name="Hall N."/>
            <person name="Watson M."/>
            <person name="Adriaenssens E.M."/>
            <person name="Foster-Nyarko E."/>
            <person name="Jarju S."/>
            <person name="Secka A."/>
            <person name="Antonio M."/>
            <person name="Oren A."/>
            <person name="Chaudhuri R.R."/>
            <person name="La Ragione R."/>
            <person name="Hildebrand F."/>
            <person name="Pallen M.J."/>
        </authorList>
    </citation>
    <scope>NUCLEOTIDE SEQUENCE</scope>
    <source>
        <strain evidence="13">CHK193-16274</strain>
    </source>
</reference>
<evidence type="ECO:0000313" key="13">
    <source>
        <dbReference type="EMBL" id="HJF40864.1"/>
    </source>
</evidence>
<dbReference type="AlphaFoldDB" id="A0A921GC57"/>